<keyword evidence="3" id="KW-0597">Phosphoprotein</keyword>
<feature type="compositionally biased region" description="Acidic residues" evidence="4">
    <location>
        <begin position="11"/>
        <end position="30"/>
    </location>
</feature>
<comment type="function">
    <text evidence="2">May play the central regulatory role in sporulation. It may be an element of the effector pathway responsible for the activation of sporulation genes in response to nutritional stress. Spo0A may act in concert with spo0H (a sigma factor) to control the expression of some genes that are critical to the sporulation process.</text>
</comment>
<dbReference type="Pfam" id="PF13487">
    <property type="entry name" value="HD_5"/>
    <property type="match status" value="1"/>
</dbReference>
<name>A0A7X5KLC7_9FIRM</name>
<feature type="region of interest" description="Disordered" evidence="4">
    <location>
        <begin position="1"/>
        <end position="30"/>
    </location>
</feature>
<dbReference type="SMART" id="SM00471">
    <property type="entry name" value="HDc"/>
    <property type="match status" value="1"/>
</dbReference>
<dbReference type="RefSeq" id="WP_162369287.1">
    <property type="nucleotide sequence ID" value="NZ_JAAEEH010000003.1"/>
</dbReference>
<evidence type="ECO:0000259" key="6">
    <source>
        <dbReference type="PROSITE" id="PS51832"/>
    </source>
</evidence>
<dbReference type="InterPro" id="IPR021800">
    <property type="entry name" value="DUF3369"/>
</dbReference>
<dbReference type="Pfam" id="PF11849">
    <property type="entry name" value="DUF3369"/>
    <property type="match status" value="1"/>
</dbReference>
<feature type="domain" description="Response regulatory" evidence="5">
    <location>
        <begin position="35"/>
        <end position="159"/>
    </location>
</feature>
<dbReference type="InterPro" id="IPR003607">
    <property type="entry name" value="HD/PDEase_dom"/>
</dbReference>
<dbReference type="PROSITE" id="PS51832">
    <property type="entry name" value="HD_GYP"/>
    <property type="match status" value="1"/>
</dbReference>
<comment type="caution">
    <text evidence="7">The sequence shown here is derived from an EMBL/GenBank/DDBJ whole genome shotgun (WGS) entry which is preliminary data.</text>
</comment>
<evidence type="ECO:0000256" key="1">
    <source>
        <dbReference type="ARBA" id="ARBA00018672"/>
    </source>
</evidence>
<dbReference type="EMBL" id="JAAEEH010000003">
    <property type="protein sequence ID" value="NDL66559.1"/>
    <property type="molecule type" value="Genomic_DNA"/>
</dbReference>
<dbReference type="PANTHER" id="PTHR45228">
    <property type="entry name" value="CYCLIC DI-GMP PHOSPHODIESTERASE TM_0186-RELATED"/>
    <property type="match status" value="1"/>
</dbReference>
<protein>
    <recommendedName>
        <fullName evidence="1">Stage 0 sporulation protein A homolog</fullName>
    </recommendedName>
</protein>
<dbReference type="Gene3D" id="3.40.50.2300">
    <property type="match status" value="1"/>
</dbReference>
<keyword evidence="8" id="KW-1185">Reference proteome</keyword>
<dbReference type="InterPro" id="IPR001789">
    <property type="entry name" value="Sig_transdc_resp-reg_receiver"/>
</dbReference>
<dbReference type="Gene3D" id="1.10.3210.10">
    <property type="entry name" value="Hypothetical protein af1432"/>
    <property type="match status" value="1"/>
</dbReference>
<dbReference type="SUPFAM" id="SSF52172">
    <property type="entry name" value="CheY-like"/>
    <property type="match status" value="1"/>
</dbReference>
<dbReference type="GO" id="GO:0000160">
    <property type="term" value="P:phosphorelay signal transduction system"/>
    <property type="evidence" value="ECO:0007669"/>
    <property type="project" value="InterPro"/>
</dbReference>
<sequence length="530" mass="61067">MEAEENRQEEEYLTFYEEEPEEEEAPVEEQQESWKVLIVDDEDSVHSVTRLVLDNFEFNGRKLSLYSAFSQVQAMDLMRQHPDISLILLDVVMEAHDAGLTFVQYVREELKNKLVRIILRTGQPGRAPERQVIVDYDINDYKLKTELTADKLFVSVVTALRSYEDLLALVKNEQGLEQIIEASAKIFQERALQRFAEGILQSVCKVMSWKLEDFSKDSAAVLFASVQEGPFKAMIGTGQHVPLQGKLLEEVEDREMRELVQAAARERKTKYEGNNVCLYIEVDQQLSYAYLLHRKKALGDWEKYMMEILVHNMSIAMNNISLTDELEATQREILFTLGEIAEARSKETSDHVHRVADYCRLLALKAGMPEKEAEMLWLASPVHDIGKLAVPDRILNKPDRLDDREYEVMKDHARAGKEILRNSKRFVLKAGAIVAGQHHERYDGKGYPEGLAGEGIHIYGRIAAIADVFDALASDRIYKKSWDMERIREFFEAEKGKRFDPWLVDLFLGNMEEFLEIKKRYDEAASNTME</sequence>
<dbReference type="InterPro" id="IPR011006">
    <property type="entry name" value="CheY-like_superfamily"/>
</dbReference>
<dbReference type="AlphaFoldDB" id="A0A7X5KLC7"/>
<evidence type="ECO:0000313" key="7">
    <source>
        <dbReference type="EMBL" id="NDL66559.1"/>
    </source>
</evidence>
<evidence type="ECO:0000256" key="3">
    <source>
        <dbReference type="PROSITE-ProRule" id="PRU00169"/>
    </source>
</evidence>
<feature type="modified residue" description="4-aspartylphosphate" evidence="3">
    <location>
        <position position="90"/>
    </location>
</feature>
<organism evidence="7 8">
    <name type="scientific">Anaerotalea alkaliphila</name>
    <dbReference type="NCBI Taxonomy" id="2662126"/>
    <lineage>
        <taxon>Bacteria</taxon>
        <taxon>Bacillati</taxon>
        <taxon>Bacillota</taxon>
        <taxon>Clostridia</taxon>
        <taxon>Eubacteriales</taxon>
        <taxon>Anaerotalea</taxon>
    </lineage>
</organism>
<dbReference type="PROSITE" id="PS50110">
    <property type="entry name" value="RESPONSE_REGULATORY"/>
    <property type="match status" value="1"/>
</dbReference>
<dbReference type="InterPro" id="IPR037522">
    <property type="entry name" value="HD_GYP_dom"/>
</dbReference>
<dbReference type="InterPro" id="IPR052020">
    <property type="entry name" value="Cyclic_di-GMP/3'3'-cGAMP_PDE"/>
</dbReference>
<evidence type="ECO:0000259" key="5">
    <source>
        <dbReference type="PROSITE" id="PS50110"/>
    </source>
</evidence>
<accession>A0A7X5KLC7</accession>
<dbReference type="PANTHER" id="PTHR45228:SF9">
    <property type="entry name" value="3'3'-CGAMP-SPECIFIC PHOSPHODIESTERASE 2"/>
    <property type="match status" value="1"/>
</dbReference>
<feature type="compositionally biased region" description="Basic and acidic residues" evidence="4">
    <location>
        <begin position="1"/>
        <end position="10"/>
    </location>
</feature>
<evidence type="ECO:0000256" key="2">
    <source>
        <dbReference type="ARBA" id="ARBA00024867"/>
    </source>
</evidence>
<evidence type="ECO:0000313" key="8">
    <source>
        <dbReference type="Proteomes" id="UP000461585"/>
    </source>
</evidence>
<dbReference type="CDD" id="cd00077">
    <property type="entry name" value="HDc"/>
    <property type="match status" value="1"/>
</dbReference>
<dbReference type="Proteomes" id="UP000461585">
    <property type="component" value="Unassembled WGS sequence"/>
</dbReference>
<evidence type="ECO:0000256" key="4">
    <source>
        <dbReference type="SAM" id="MobiDB-lite"/>
    </source>
</evidence>
<dbReference type="SUPFAM" id="SSF109604">
    <property type="entry name" value="HD-domain/PDEase-like"/>
    <property type="match status" value="1"/>
</dbReference>
<proteinExistence type="predicted"/>
<reference evidence="7 8" key="1">
    <citation type="submission" date="2020-01" db="EMBL/GenBank/DDBJ databases">
        <title>Anaeroalcalibacter tamaniensis gen. nov., sp. nov., moderately halophilic strictly anaerobic fermenter bacterium from mud volcano of Taman peninsula.</title>
        <authorList>
            <person name="Frolova A."/>
            <person name="Merkel A.Y."/>
            <person name="Slobodkin A.I."/>
        </authorList>
    </citation>
    <scope>NUCLEOTIDE SEQUENCE [LARGE SCALE GENOMIC DNA]</scope>
    <source>
        <strain evidence="7 8">F-3ap</strain>
    </source>
</reference>
<feature type="domain" description="HD-GYP" evidence="6">
    <location>
        <begin position="326"/>
        <end position="523"/>
    </location>
</feature>
<gene>
    <name evidence="7" type="ORF">GXN74_02190</name>
</gene>